<sequence>MLVNSWAILALLLLGLPFMLLSPSALAQDVNNGKENASPTAGAILLDQESGLPLRPAGLYSNTFSSKDGSCLYLVFSNPDRERLTVRLVNEKGETLFDQYTNAKEHAYRFRMDGMPAGNYKVVVIGQSKKITRDIAYNFRPGTFQVTMNQAATEDPIVLHQKKPKLPQNN</sequence>
<feature type="chain" id="PRO_5045630228" description="Por secretion system C-terminal sorting domain-containing protein" evidence="1">
    <location>
        <begin position="28"/>
        <end position="170"/>
    </location>
</feature>
<dbReference type="Proteomes" id="UP001501175">
    <property type="component" value="Unassembled WGS sequence"/>
</dbReference>
<accession>A0ABP8MIT1</accession>
<protein>
    <recommendedName>
        <fullName evidence="4">Por secretion system C-terminal sorting domain-containing protein</fullName>
    </recommendedName>
</protein>
<evidence type="ECO:0000313" key="3">
    <source>
        <dbReference type="Proteomes" id="UP001501175"/>
    </source>
</evidence>
<evidence type="ECO:0000256" key="1">
    <source>
        <dbReference type="SAM" id="SignalP"/>
    </source>
</evidence>
<keyword evidence="1" id="KW-0732">Signal</keyword>
<reference evidence="3" key="1">
    <citation type="journal article" date="2019" name="Int. J. Syst. Evol. Microbiol.">
        <title>The Global Catalogue of Microorganisms (GCM) 10K type strain sequencing project: providing services to taxonomists for standard genome sequencing and annotation.</title>
        <authorList>
            <consortium name="The Broad Institute Genomics Platform"/>
            <consortium name="The Broad Institute Genome Sequencing Center for Infectious Disease"/>
            <person name="Wu L."/>
            <person name="Ma J."/>
        </authorList>
    </citation>
    <scope>NUCLEOTIDE SEQUENCE [LARGE SCALE GENOMIC DNA]</scope>
    <source>
        <strain evidence="3">JCM 17927</strain>
    </source>
</reference>
<evidence type="ECO:0008006" key="4">
    <source>
        <dbReference type="Google" id="ProtNLM"/>
    </source>
</evidence>
<gene>
    <name evidence="2" type="ORF">GCM10023189_10700</name>
</gene>
<name>A0ABP8MIT1_9BACT</name>
<proteinExistence type="predicted"/>
<comment type="caution">
    <text evidence="2">The sequence shown here is derived from an EMBL/GenBank/DDBJ whole genome shotgun (WGS) entry which is preliminary data.</text>
</comment>
<keyword evidence="3" id="KW-1185">Reference proteome</keyword>
<evidence type="ECO:0000313" key="2">
    <source>
        <dbReference type="EMBL" id="GAA4450298.1"/>
    </source>
</evidence>
<dbReference type="EMBL" id="BAABHD010000012">
    <property type="protein sequence ID" value="GAA4450298.1"/>
    <property type="molecule type" value="Genomic_DNA"/>
</dbReference>
<organism evidence="2 3">
    <name type="scientific">Nibrella saemangeumensis</name>
    <dbReference type="NCBI Taxonomy" id="1084526"/>
    <lineage>
        <taxon>Bacteria</taxon>
        <taxon>Pseudomonadati</taxon>
        <taxon>Bacteroidota</taxon>
        <taxon>Cytophagia</taxon>
        <taxon>Cytophagales</taxon>
        <taxon>Spirosomataceae</taxon>
        <taxon>Nibrella</taxon>
    </lineage>
</organism>
<feature type="signal peptide" evidence="1">
    <location>
        <begin position="1"/>
        <end position="27"/>
    </location>
</feature>